<feature type="binding site" evidence="1">
    <location>
        <position position="24"/>
    </location>
    <ligand>
        <name>Zn(2+)</name>
        <dbReference type="ChEBI" id="CHEBI:29105"/>
    </ligand>
</feature>
<feature type="domain" description="23S rRNA (guanine(745)-N(1))-methyltransferase N-terminal" evidence="4">
    <location>
        <begin position="3"/>
        <end position="45"/>
    </location>
</feature>
<comment type="caution">
    <text evidence="5">The sequence shown here is derived from an EMBL/GenBank/DDBJ whole genome shotgun (WGS) entry which is preliminary data.</text>
</comment>
<dbReference type="Pfam" id="PF13649">
    <property type="entry name" value="Methyltransf_25"/>
    <property type="match status" value="1"/>
</dbReference>
<feature type="binding site" evidence="2">
    <location>
        <begin position="123"/>
        <end position="124"/>
    </location>
    <ligand>
        <name>S-adenosyl-L-methionine</name>
        <dbReference type="ChEBI" id="CHEBI:59789"/>
    </ligand>
</feature>
<evidence type="ECO:0000313" key="5">
    <source>
        <dbReference type="EMBL" id="MCP3427369.1"/>
    </source>
</evidence>
<evidence type="ECO:0000256" key="1">
    <source>
        <dbReference type="PIRSR" id="PIRSR018249-1"/>
    </source>
</evidence>
<dbReference type="InterPro" id="IPR016718">
    <property type="entry name" value="rRNA_m1G-MeTrfase_A_prd"/>
</dbReference>
<feature type="binding site" evidence="2">
    <location>
        <position position="220"/>
    </location>
    <ligand>
        <name>S-adenosyl-L-methionine</name>
        <dbReference type="ChEBI" id="CHEBI:59789"/>
    </ligand>
</feature>
<dbReference type="EMBL" id="JANATA010000001">
    <property type="protein sequence ID" value="MCP3427369.1"/>
    <property type="molecule type" value="Genomic_DNA"/>
</dbReference>
<keyword evidence="2" id="KW-0949">S-adenosyl-L-methionine</keyword>
<dbReference type="Proteomes" id="UP001165413">
    <property type="component" value="Unassembled WGS sequence"/>
</dbReference>
<dbReference type="Pfam" id="PF21302">
    <property type="entry name" value="Zn_ribbon_RlmA"/>
    <property type="match status" value="1"/>
</dbReference>
<keyword evidence="1" id="KW-0862">Zinc</keyword>
<accession>A0AA41WVJ0</accession>
<protein>
    <submittedName>
        <fullName evidence="5">Methyltransferase domain-containing protein</fullName>
    </submittedName>
</protein>
<keyword evidence="1" id="KW-0479">Metal-binding</keyword>
<dbReference type="GO" id="GO:0008168">
    <property type="term" value="F:methyltransferase activity"/>
    <property type="evidence" value="ECO:0007669"/>
    <property type="project" value="UniProtKB-KW"/>
</dbReference>
<evidence type="ECO:0000259" key="3">
    <source>
        <dbReference type="Pfam" id="PF13649"/>
    </source>
</evidence>
<dbReference type="PIRSF" id="PIRSF018249">
    <property type="entry name" value="MyrA_prd"/>
    <property type="match status" value="1"/>
</dbReference>
<dbReference type="Gene3D" id="3.40.50.150">
    <property type="entry name" value="Vaccinia Virus protein VP39"/>
    <property type="match status" value="1"/>
</dbReference>
<dbReference type="GO" id="GO:0032259">
    <property type="term" value="P:methylation"/>
    <property type="evidence" value="ECO:0007669"/>
    <property type="project" value="UniProtKB-KW"/>
</dbReference>
<name>A0AA41WVJ0_9ALTE</name>
<dbReference type="GO" id="GO:0046872">
    <property type="term" value="F:metal ion binding"/>
    <property type="evidence" value="ECO:0007669"/>
    <property type="project" value="UniProtKB-KW"/>
</dbReference>
<organism evidence="5 6">
    <name type="scientific">Opacimonas viscosa</name>
    <dbReference type="NCBI Taxonomy" id="2961944"/>
    <lineage>
        <taxon>Bacteria</taxon>
        <taxon>Pseudomonadati</taxon>
        <taxon>Pseudomonadota</taxon>
        <taxon>Gammaproteobacteria</taxon>
        <taxon>Alteromonadales</taxon>
        <taxon>Alteromonadaceae</taxon>
        <taxon>Opacimonas</taxon>
    </lineage>
</organism>
<feature type="binding site" evidence="1">
    <location>
        <position position="7"/>
    </location>
    <ligand>
        <name>Zn(2+)</name>
        <dbReference type="ChEBI" id="CHEBI:29105"/>
    </ligand>
</feature>
<dbReference type="AlphaFoldDB" id="A0AA41WVJ0"/>
<keyword evidence="5" id="KW-0489">Methyltransferase</keyword>
<dbReference type="InterPro" id="IPR041698">
    <property type="entry name" value="Methyltransf_25"/>
</dbReference>
<feature type="binding site" evidence="1">
    <location>
        <position position="4"/>
    </location>
    <ligand>
        <name>Zn(2+)</name>
        <dbReference type="ChEBI" id="CHEBI:29105"/>
    </ligand>
</feature>
<reference evidence="5" key="1">
    <citation type="submission" date="2022-07" db="EMBL/GenBank/DDBJ databases">
        <title>Characterization of the Novel Bacterium Alteromonas immobilis LMIT006 and Alteromonas gregis LMIT007.</title>
        <authorList>
            <person name="Lin X."/>
        </authorList>
    </citation>
    <scope>NUCLEOTIDE SEQUENCE</scope>
    <source>
        <strain evidence="5">LMIT007</strain>
    </source>
</reference>
<evidence type="ECO:0000313" key="6">
    <source>
        <dbReference type="Proteomes" id="UP001165413"/>
    </source>
</evidence>
<keyword evidence="6" id="KW-1185">Reference proteome</keyword>
<dbReference type="RefSeq" id="WP_254097654.1">
    <property type="nucleotide sequence ID" value="NZ_JANATA010000001.1"/>
</dbReference>
<dbReference type="InterPro" id="IPR029063">
    <property type="entry name" value="SAM-dependent_MTases_sf"/>
</dbReference>
<feature type="binding site" evidence="2">
    <location>
        <position position="66"/>
    </location>
    <ligand>
        <name>S-adenosyl-L-methionine</name>
        <dbReference type="ChEBI" id="CHEBI:59789"/>
    </ligand>
</feature>
<proteinExistence type="predicted"/>
<feature type="binding site" evidence="1">
    <location>
        <position position="20"/>
    </location>
    <ligand>
        <name>Zn(2+)</name>
        <dbReference type="ChEBI" id="CHEBI:29105"/>
    </ligand>
</feature>
<feature type="domain" description="Methyltransferase" evidence="3">
    <location>
        <begin position="118"/>
        <end position="209"/>
    </location>
</feature>
<keyword evidence="5" id="KW-0808">Transferase</keyword>
<gene>
    <name evidence="5" type="ORF">NLF92_00215</name>
</gene>
<evidence type="ECO:0000256" key="2">
    <source>
        <dbReference type="PIRSR" id="PIRSR018249-2"/>
    </source>
</evidence>
<sequence length="318" mass="35019">MWLCPICRSPLSSRQRTWVCDKQHTFDMAKQGYVNLLPVQLKKSKAPGDSKMMLQARQRFLASGAYEPLVNAIAIALQNTPEIAALNPQSAENIVEPTQQFDDACATESKPQGISLFEAGCGEGYYTRELAKRLPACDMITGNDISKDAVLLAAKQGRQLITDSTILKSQFVVGNSFALPVADNSVDIVLQIFAPAADEELFRILAPQGVLIEVQPNTQHLQELKAKLFAHAEPHLPKMKSIGKTVHQTFCQYTLPLSPELTEDLILMTPLAFSSIQEKKSQAITTLTEVTVDFCITLYQMTHQEATASPVATLQDDN</sequence>
<dbReference type="CDD" id="cd02440">
    <property type="entry name" value="AdoMet_MTases"/>
    <property type="match status" value="1"/>
</dbReference>
<evidence type="ECO:0000259" key="4">
    <source>
        <dbReference type="Pfam" id="PF21302"/>
    </source>
</evidence>
<dbReference type="InterPro" id="IPR048647">
    <property type="entry name" value="RlmA_N"/>
</dbReference>
<dbReference type="SUPFAM" id="SSF53335">
    <property type="entry name" value="S-adenosyl-L-methionine-dependent methyltransferases"/>
    <property type="match status" value="1"/>
</dbReference>